<evidence type="ECO:0000256" key="1">
    <source>
        <dbReference type="SAM" id="MobiDB-lite"/>
    </source>
</evidence>
<organism evidence="3 4">
    <name type="scientific">Rhodococcus qingshengii</name>
    <dbReference type="NCBI Taxonomy" id="334542"/>
    <lineage>
        <taxon>Bacteria</taxon>
        <taxon>Bacillati</taxon>
        <taxon>Actinomycetota</taxon>
        <taxon>Actinomycetes</taxon>
        <taxon>Mycobacteriales</taxon>
        <taxon>Nocardiaceae</taxon>
        <taxon>Rhodococcus</taxon>
        <taxon>Rhodococcus erythropolis group</taxon>
    </lineage>
</organism>
<proteinExistence type="predicted"/>
<keyword evidence="2" id="KW-0472">Membrane</keyword>
<dbReference type="AlphaFoldDB" id="A0A2A5JDD5"/>
<evidence type="ECO:0000313" key="3">
    <source>
        <dbReference type="EMBL" id="PCK27362.1"/>
    </source>
</evidence>
<feature type="compositionally biased region" description="Basic residues" evidence="1">
    <location>
        <begin position="161"/>
        <end position="174"/>
    </location>
</feature>
<comment type="caution">
    <text evidence="3">The sequence shown here is derived from an EMBL/GenBank/DDBJ whole genome shotgun (WGS) entry which is preliminary data.</text>
</comment>
<feature type="region of interest" description="Disordered" evidence="1">
    <location>
        <begin position="160"/>
        <end position="182"/>
    </location>
</feature>
<dbReference type="EMBL" id="NOVD01000005">
    <property type="protein sequence ID" value="PCK27362.1"/>
    <property type="molecule type" value="Genomic_DNA"/>
</dbReference>
<name>A0A2A5JDD5_RHOSG</name>
<reference evidence="3 4" key="1">
    <citation type="submission" date="2017-07" db="EMBL/GenBank/DDBJ databases">
        <title>Draft sequence of Rhodococcus enclensis 23b-28.</title>
        <authorList>
            <person name="Besaury L."/>
            <person name="Sancelme M."/>
            <person name="Amato P."/>
            <person name="Lallement A."/>
            <person name="Delort A.-M."/>
        </authorList>
    </citation>
    <scope>NUCLEOTIDE SEQUENCE [LARGE SCALE GENOMIC DNA]</scope>
    <source>
        <strain evidence="3 4">23b-28</strain>
    </source>
</reference>
<accession>A0A2A5JDD5</accession>
<feature type="transmembrane region" description="Helical" evidence="2">
    <location>
        <begin position="24"/>
        <end position="41"/>
    </location>
</feature>
<dbReference type="Proteomes" id="UP000230886">
    <property type="component" value="Unassembled WGS sequence"/>
</dbReference>
<evidence type="ECO:0000256" key="2">
    <source>
        <dbReference type="SAM" id="Phobius"/>
    </source>
</evidence>
<keyword evidence="2" id="KW-1133">Transmembrane helix</keyword>
<keyword evidence="2" id="KW-0812">Transmembrane</keyword>
<sequence length="207" mass="23454">MRTTSHTCQALLVYLPRMAHRKSAVYLLLMPIFATFSTHFAKSVKIPTRLVLPNRTGSVLASSKETAGCERNALNSVTCKFRQFARHSEQAHPLLRSQLHDSQVTAITSWQQASLGQFQGSTRQKATDNPFAGHMLSNHDLSFDAPDRAIKRCRTTISGHRTTRHGRNPVHSRHSWATGPRRSRILRPRDSRLHRHVEIRRRVGPVG</sequence>
<evidence type="ECO:0000313" key="4">
    <source>
        <dbReference type="Proteomes" id="UP000230886"/>
    </source>
</evidence>
<protein>
    <submittedName>
        <fullName evidence="3">Uncharacterized protein</fullName>
    </submittedName>
</protein>
<gene>
    <name evidence="3" type="ORF">CHR55_11405</name>
</gene>